<proteinExistence type="predicted"/>
<dbReference type="Proteomes" id="UP001152872">
    <property type="component" value="Unassembled WGS sequence"/>
</dbReference>
<keyword evidence="2" id="KW-1185">Reference proteome</keyword>
<gene>
    <name evidence="1" type="ORF">FEV09_24005</name>
</gene>
<dbReference type="AlphaFoldDB" id="A0A9X4MGS1"/>
<comment type="caution">
    <text evidence="1">The sequence shown here is derived from an EMBL/GenBank/DDBJ whole genome shotgun (WGS) entry which is preliminary data.</text>
</comment>
<reference evidence="1" key="1">
    <citation type="submission" date="2019-05" db="EMBL/GenBank/DDBJ databases">
        <title>Whole genome sequencing of Pseudanabaena catenata USMAC16.</title>
        <authorList>
            <person name="Khan Z."/>
            <person name="Omar W.M."/>
            <person name="Convey P."/>
            <person name="Merican F."/>
            <person name="Najimudin N."/>
        </authorList>
    </citation>
    <scope>NUCLEOTIDE SEQUENCE</scope>
    <source>
        <strain evidence="1">USMAC16</strain>
    </source>
</reference>
<dbReference type="RefSeq" id="WP_009629833.1">
    <property type="nucleotide sequence ID" value="NZ_VBTY01000455.1"/>
</dbReference>
<evidence type="ECO:0000313" key="2">
    <source>
        <dbReference type="Proteomes" id="UP001152872"/>
    </source>
</evidence>
<accession>A0A9X4MGS1</accession>
<protein>
    <submittedName>
        <fullName evidence="1">Uncharacterized protein</fullName>
    </submittedName>
</protein>
<name>A0A9X4MGS1_9CYAN</name>
<sequence length="126" mass="14111">MANISGAWLGTYWQWGLPTRFEVEFIQSGNSLTGNILDDGSLGEAIVNGEVIGSSVSFTKKYYSHNYIINYFGTINQEENLISGEWKIDAFIGDSGAWELKRNYSDLNKELSDNLQSQIPFLTNVS</sequence>
<organism evidence="1 2">
    <name type="scientific">Pseudanabaena catenata USMAC16</name>
    <dbReference type="NCBI Taxonomy" id="1855837"/>
    <lineage>
        <taxon>Bacteria</taxon>
        <taxon>Bacillati</taxon>
        <taxon>Cyanobacteriota</taxon>
        <taxon>Cyanophyceae</taxon>
        <taxon>Pseudanabaenales</taxon>
        <taxon>Pseudanabaenaceae</taxon>
        <taxon>Pseudanabaena</taxon>
    </lineage>
</organism>
<evidence type="ECO:0000313" key="1">
    <source>
        <dbReference type="EMBL" id="MDG3497576.1"/>
    </source>
</evidence>
<dbReference type="EMBL" id="VBTY01000455">
    <property type="protein sequence ID" value="MDG3497576.1"/>
    <property type="molecule type" value="Genomic_DNA"/>
</dbReference>